<dbReference type="Pfam" id="PF13564">
    <property type="entry name" value="DoxX_2"/>
    <property type="match status" value="1"/>
</dbReference>
<organism evidence="6 7">
    <name type="scientific">Pendulispora albinea</name>
    <dbReference type="NCBI Taxonomy" id="2741071"/>
    <lineage>
        <taxon>Bacteria</taxon>
        <taxon>Pseudomonadati</taxon>
        <taxon>Myxococcota</taxon>
        <taxon>Myxococcia</taxon>
        <taxon>Myxococcales</taxon>
        <taxon>Sorangiineae</taxon>
        <taxon>Pendulisporaceae</taxon>
        <taxon>Pendulispora</taxon>
    </lineage>
</organism>
<keyword evidence="2 5" id="KW-0812">Transmembrane</keyword>
<gene>
    <name evidence="6" type="ORF">LZC94_33950</name>
</gene>
<feature type="transmembrane region" description="Helical" evidence="5">
    <location>
        <begin position="93"/>
        <end position="111"/>
    </location>
</feature>
<feature type="transmembrane region" description="Helical" evidence="5">
    <location>
        <begin position="131"/>
        <end position="149"/>
    </location>
</feature>
<comment type="subcellular location">
    <subcellularLocation>
        <location evidence="1">Membrane</location>
        <topology evidence="1">Multi-pass membrane protein</topology>
    </subcellularLocation>
</comment>
<evidence type="ECO:0000256" key="1">
    <source>
        <dbReference type="ARBA" id="ARBA00004141"/>
    </source>
</evidence>
<evidence type="ECO:0000313" key="7">
    <source>
        <dbReference type="Proteomes" id="UP001370348"/>
    </source>
</evidence>
<dbReference type="EMBL" id="CP089984">
    <property type="protein sequence ID" value="WXB12843.1"/>
    <property type="molecule type" value="Genomic_DNA"/>
</dbReference>
<dbReference type="PANTHER" id="PTHR36974">
    <property type="entry name" value="MEMBRANE PROTEIN-RELATED"/>
    <property type="match status" value="1"/>
</dbReference>
<dbReference type="InterPro" id="IPR032808">
    <property type="entry name" value="DoxX"/>
</dbReference>
<protein>
    <submittedName>
        <fullName evidence="6">DoxX family protein</fullName>
    </submittedName>
</protein>
<keyword evidence="4 5" id="KW-0472">Membrane</keyword>
<evidence type="ECO:0000256" key="3">
    <source>
        <dbReference type="ARBA" id="ARBA00022989"/>
    </source>
</evidence>
<proteinExistence type="predicted"/>
<feature type="transmembrane region" description="Helical" evidence="5">
    <location>
        <begin position="6"/>
        <end position="22"/>
    </location>
</feature>
<keyword evidence="7" id="KW-1185">Reference proteome</keyword>
<evidence type="ECO:0000256" key="5">
    <source>
        <dbReference type="SAM" id="Phobius"/>
    </source>
</evidence>
<dbReference type="PANTHER" id="PTHR36974:SF1">
    <property type="entry name" value="DOXX FAMILY MEMBRANE PROTEIN"/>
    <property type="match status" value="1"/>
</dbReference>
<dbReference type="Proteomes" id="UP001370348">
    <property type="component" value="Chromosome"/>
</dbReference>
<evidence type="ECO:0000256" key="2">
    <source>
        <dbReference type="ARBA" id="ARBA00022692"/>
    </source>
</evidence>
<dbReference type="RefSeq" id="WP_394822462.1">
    <property type="nucleotide sequence ID" value="NZ_CP089984.1"/>
</dbReference>
<reference evidence="6 7" key="1">
    <citation type="submission" date="2021-12" db="EMBL/GenBank/DDBJ databases">
        <title>Discovery of the Pendulisporaceae a myxobacterial family with distinct sporulation behavior and unique specialized metabolism.</title>
        <authorList>
            <person name="Garcia R."/>
            <person name="Popoff A."/>
            <person name="Bader C.D."/>
            <person name="Loehr J."/>
            <person name="Walesch S."/>
            <person name="Walt C."/>
            <person name="Boldt J."/>
            <person name="Bunk B."/>
            <person name="Haeckl F.J.F.P.J."/>
            <person name="Gunesch A.P."/>
            <person name="Birkelbach J."/>
            <person name="Nuebel U."/>
            <person name="Pietschmann T."/>
            <person name="Bach T."/>
            <person name="Mueller R."/>
        </authorList>
    </citation>
    <scope>NUCLEOTIDE SEQUENCE [LARGE SCALE GENOMIC DNA]</scope>
    <source>
        <strain evidence="6 7">MSr11954</strain>
    </source>
</reference>
<evidence type="ECO:0000313" key="6">
    <source>
        <dbReference type="EMBL" id="WXB12843.1"/>
    </source>
</evidence>
<name>A0ABZ2LPM4_9BACT</name>
<feature type="transmembrane region" description="Helical" evidence="5">
    <location>
        <begin position="68"/>
        <end position="86"/>
    </location>
</feature>
<sequence>MAPLVVLVATFLVLLLLGRFGVRALRDPLVCLRGALCAMFLLTASAHFGSRRPDLVRMVPSMVPHPEFWVTFTGVAEIAGAVGLLLPRLAPWASAGLTLLLLAVFPANLHAASHHLTIGGVPVPAAGPRTLIQLVFLAAVLAAGFGHRWRARGPAKGHDSAVDSAP</sequence>
<evidence type="ECO:0000256" key="4">
    <source>
        <dbReference type="ARBA" id="ARBA00023136"/>
    </source>
</evidence>
<accession>A0ABZ2LPM4</accession>
<feature type="transmembrane region" description="Helical" evidence="5">
    <location>
        <begin position="29"/>
        <end position="48"/>
    </location>
</feature>
<keyword evidence="3 5" id="KW-1133">Transmembrane helix</keyword>